<keyword evidence="1" id="KW-1133">Transmembrane helix</keyword>
<dbReference type="OrthoDB" id="7572314at2"/>
<reference evidence="2 3" key="1">
    <citation type="submission" date="2018-05" db="EMBL/GenBank/DDBJ databases">
        <title>Description of Sphingomonas pokkalii sp nov, isolated from the rhizosphere of saline tolerant pokkali rice and its draft genome analysis.</title>
        <authorList>
            <person name="Menon R."/>
            <person name="Kumari S."/>
            <person name="Rameshkumar N."/>
        </authorList>
    </citation>
    <scope>NUCLEOTIDE SEQUENCE [LARGE SCALE GENOMIC DNA]</scope>
    <source>
        <strain evidence="2 3">L3B27</strain>
    </source>
</reference>
<keyword evidence="1" id="KW-0812">Transmembrane</keyword>
<sequence length="86" mass="9399">MPTPPRLNDPAERAAYQAELRAVARPLRMGAVWLAVLGALLAALRAKVLPMPVAVPAAVLALAFFLMVLGITVRVKYHQRRMRGDL</sequence>
<gene>
    <name evidence="2" type="ORF">DD559_10035</name>
</gene>
<proteinExistence type="predicted"/>
<evidence type="ECO:0000313" key="3">
    <source>
        <dbReference type="Proteomes" id="UP000245890"/>
    </source>
</evidence>
<dbReference type="EMBL" id="QENQ01000001">
    <property type="protein sequence ID" value="PVX29618.1"/>
    <property type="molecule type" value="Genomic_DNA"/>
</dbReference>
<evidence type="ECO:0008006" key="4">
    <source>
        <dbReference type="Google" id="ProtNLM"/>
    </source>
</evidence>
<evidence type="ECO:0000256" key="1">
    <source>
        <dbReference type="SAM" id="Phobius"/>
    </source>
</evidence>
<keyword evidence="3" id="KW-1185">Reference proteome</keyword>
<dbReference type="AlphaFoldDB" id="A0A2U0SE09"/>
<feature type="transmembrane region" description="Helical" evidence="1">
    <location>
        <begin position="54"/>
        <end position="73"/>
    </location>
</feature>
<organism evidence="2 3">
    <name type="scientific">Sphingomonas pokkalii</name>
    <dbReference type="NCBI Taxonomy" id="2175090"/>
    <lineage>
        <taxon>Bacteria</taxon>
        <taxon>Pseudomonadati</taxon>
        <taxon>Pseudomonadota</taxon>
        <taxon>Alphaproteobacteria</taxon>
        <taxon>Sphingomonadales</taxon>
        <taxon>Sphingomonadaceae</taxon>
        <taxon>Sphingomonas</taxon>
    </lineage>
</organism>
<dbReference type="RefSeq" id="WP_116469053.1">
    <property type="nucleotide sequence ID" value="NZ_QENQ01000001.1"/>
</dbReference>
<name>A0A2U0SE09_9SPHN</name>
<protein>
    <recommendedName>
        <fullName evidence="4">DUF202 domain-containing protein</fullName>
    </recommendedName>
</protein>
<evidence type="ECO:0000313" key="2">
    <source>
        <dbReference type="EMBL" id="PVX29618.1"/>
    </source>
</evidence>
<feature type="transmembrane region" description="Helical" evidence="1">
    <location>
        <begin position="30"/>
        <end position="48"/>
    </location>
</feature>
<dbReference type="Proteomes" id="UP000245890">
    <property type="component" value="Unassembled WGS sequence"/>
</dbReference>
<keyword evidence="1" id="KW-0472">Membrane</keyword>
<comment type="caution">
    <text evidence="2">The sequence shown here is derived from an EMBL/GenBank/DDBJ whole genome shotgun (WGS) entry which is preliminary data.</text>
</comment>
<accession>A0A2U0SE09</accession>